<dbReference type="InParanoid" id="A0A3Q7HZI8"/>
<name>A0A3Q7HZI8_SOLLC</name>
<dbReference type="Pfam" id="PF17919">
    <property type="entry name" value="RT_RNaseH_2"/>
    <property type="match status" value="1"/>
</dbReference>
<evidence type="ECO:0000259" key="3">
    <source>
        <dbReference type="Pfam" id="PF17919"/>
    </source>
</evidence>
<dbReference type="Gene3D" id="3.10.10.10">
    <property type="entry name" value="HIV Type 1 Reverse Transcriptase, subunit A, domain 1"/>
    <property type="match status" value="1"/>
</dbReference>
<dbReference type="PaxDb" id="4081-Solyc09g018700.1.1"/>
<feature type="domain" description="Reverse transcriptase/retrotransposon-derived protein RNase H-like" evidence="3">
    <location>
        <begin position="170"/>
        <end position="232"/>
    </location>
</feature>
<dbReference type="PANTHER" id="PTHR24559:SF450">
    <property type="entry name" value="RNA-DIRECTED DNA POLYMERASE HOMOLOG"/>
    <property type="match status" value="1"/>
</dbReference>
<reference evidence="4" key="1">
    <citation type="journal article" date="2012" name="Nature">
        <title>The tomato genome sequence provides insights into fleshy fruit evolution.</title>
        <authorList>
            <consortium name="Tomato Genome Consortium"/>
        </authorList>
    </citation>
    <scope>NUCLEOTIDE SEQUENCE [LARGE SCALE GENOMIC DNA]</scope>
    <source>
        <strain evidence="4">cv. Heinz 1706</strain>
    </source>
</reference>
<dbReference type="InterPro" id="IPR053134">
    <property type="entry name" value="RNA-dir_DNA_polymerase"/>
</dbReference>
<reference evidence="4" key="2">
    <citation type="submission" date="2019-01" db="UniProtKB">
        <authorList>
            <consortium name="EnsemblPlants"/>
        </authorList>
    </citation>
    <scope>IDENTIFICATION</scope>
    <source>
        <strain evidence="4">cv. Heinz 1706</strain>
    </source>
</reference>
<feature type="domain" description="Reverse transcriptase" evidence="2">
    <location>
        <begin position="55"/>
        <end position="139"/>
    </location>
</feature>
<evidence type="ECO:0000256" key="1">
    <source>
        <dbReference type="SAM" id="MobiDB-lite"/>
    </source>
</evidence>
<dbReference type="Proteomes" id="UP000004994">
    <property type="component" value="Chromosome 9"/>
</dbReference>
<organism evidence="4">
    <name type="scientific">Solanum lycopersicum</name>
    <name type="common">Tomato</name>
    <name type="synonym">Lycopersicon esculentum</name>
    <dbReference type="NCBI Taxonomy" id="4081"/>
    <lineage>
        <taxon>Eukaryota</taxon>
        <taxon>Viridiplantae</taxon>
        <taxon>Streptophyta</taxon>
        <taxon>Embryophyta</taxon>
        <taxon>Tracheophyta</taxon>
        <taxon>Spermatophyta</taxon>
        <taxon>Magnoliopsida</taxon>
        <taxon>eudicotyledons</taxon>
        <taxon>Gunneridae</taxon>
        <taxon>Pentapetalae</taxon>
        <taxon>asterids</taxon>
        <taxon>lamiids</taxon>
        <taxon>Solanales</taxon>
        <taxon>Solanaceae</taxon>
        <taxon>Solanoideae</taxon>
        <taxon>Solaneae</taxon>
        <taxon>Solanum</taxon>
        <taxon>Solanum subgen. Lycopersicon</taxon>
    </lineage>
</organism>
<evidence type="ECO:0000313" key="5">
    <source>
        <dbReference type="Proteomes" id="UP000004994"/>
    </source>
</evidence>
<dbReference type="AlphaFoldDB" id="A0A3Q7HZI8"/>
<dbReference type="Gramene" id="Solyc09g018695.1.1">
    <property type="protein sequence ID" value="Solyc09g018695.1.1"/>
    <property type="gene ID" value="Solyc09g018695.1"/>
</dbReference>
<keyword evidence="5" id="KW-1185">Reference proteome</keyword>
<proteinExistence type="predicted"/>
<dbReference type="STRING" id="4081.A0A3Q7HZI8"/>
<dbReference type="InterPro" id="IPR041577">
    <property type="entry name" value="RT_RNaseH_2"/>
</dbReference>
<sequence length="452" mass="51655">MARKLGCKVLPIHEQPVSVADATPVNRRPYRYPGMKKDIIEKLVLEMPDQDVIQPSSIKDTFSIPIIEDSLDELGGAEVFSKIDLRVGYQQLRMKETDTYKTTFKTQGHYSFLVMSFGLTNAPSSFQSLIKDMSAHVHHLQVVFDSMKQHQLEVCFWGTSGRNDKFMCNERASVAFHVLKDALVTAPVLALPDYDKPFIIEIDANSSGIGVVLMQQGHPIAYINKSLAPRHQAIMFLYGQKPPVHLPYLAGESSSDTVERSLEATWEFLYELQHRFLHFTIEDKGDFHWGNVVKCKKCTEEVREELKNYMEEKKLRKEVHTNEFLEFDEFEYQDNVGGEDDVQEINHKERGGGSFPSGSNKKLPKGKGPMDIFLQKRGTLRQTNIKDSCDKEARAMMIQKFARFFYDNEIPFNVAPSKSFKEAIEAVGRYGPNLKPPSHHELRVPYLGRKLS</sequence>
<protein>
    <submittedName>
        <fullName evidence="4">Uncharacterized protein</fullName>
    </submittedName>
</protein>
<dbReference type="InterPro" id="IPR000477">
    <property type="entry name" value="RT_dom"/>
</dbReference>
<dbReference type="EnsemblPlants" id="Solyc09g018695.1.1">
    <property type="protein sequence ID" value="Solyc09g018695.1.1"/>
    <property type="gene ID" value="Solyc09g018695.1"/>
</dbReference>
<evidence type="ECO:0000313" key="4">
    <source>
        <dbReference type="EnsemblPlants" id="Solyc09g018695.1.1"/>
    </source>
</evidence>
<accession>A0A3Q7HZI8</accession>
<dbReference type="SUPFAM" id="SSF56672">
    <property type="entry name" value="DNA/RNA polymerases"/>
    <property type="match status" value="1"/>
</dbReference>
<dbReference type="InterPro" id="IPR043502">
    <property type="entry name" value="DNA/RNA_pol_sf"/>
</dbReference>
<evidence type="ECO:0000259" key="2">
    <source>
        <dbReference type="Pfam" id="PF00078"/>
    </source>
</evidence>
<dbReference type="Pfam" id="PF00078">
    <property type="entry name" value="RVT_1"/>
    <property type="match status" value="1"/>
</dbReference>
<feature type="region of interest" description="Disordered" evidence="1">
    <location>
        <begin position="346"/>
        <end position="368"/>
    </location>
</feature>
<dbReference type="PANTHER" id="PTHR24559">
    <property type="entry name" value="TRANSPOSON TY3-I GAG-POL POLYPROTEIN"/>
    <property type="match status" value="1"/>
</dbReference>
<dbReference type="CDD" id="cd01647">
    <property type="entry name" value="RT_LTR"/>
    <property type="match status" value="1"/>
</dbReference>